<organism evidence="7 8">
    <name type="scientific">Microbacterium trichothecenolyticum</name>
    <name type="common">Aureobacterium trichothecenolyticum</name>
    <dbReference type="NCBI Taxonomy" id="69370"/>
    <lineage>
        <taxon>Bacteria</taxon>
        <taxon>Bacillati</taxon>
        <taxon>Actinomycetota</taxon>
        <taxon>Actinomycetes</taxon>
        <taxon>Micrococcales</taxon>
        <taxon>Microbacteriaceae</taxon>
        <taxon>Microbacterium</taxon>
    </lineage>
</organism>
<dbReference type="InterPro" id="IPR036271">
    <property type="entry name" value="Tet_transcr_reg_TetR-rel_C_sf"/>
</dbReference>
<dbReference type="AlphaFoldDB" id="A0A0M2H709"/>
<dbReference type="Pfam" id="PF00440">
    <property type="entry name" value="TetR_N"/>
    <property type="match status" value="1"/>
</dbReference>
<keyword evidence="8" id="KW-1185">Reference proteome</keyword>
<dbReference type="InterPro" id="IPR009057">
    <property type="entry name" value="Homeodomain-like_sf"/>
</dbReference>
<gene>
    <name evidence="7" type="primary">betI_6</name>
    <name evidence="7" type="ORF">RS82_02325</name>
</gene>
<dbReference type="EMBL" id="JYJA01000035">
    <property type="protein sequence ID" value="KJL42309.1"/>
    <property type="molecule type" value="Genomic_DNA"/>
</dbReference>
<dbReference type="SUPFAM" id="SSF48498">
    <property type="entry name" value="Tetracyclin repressor-like, C-terminal domain"/>
    <property type="match status" value="1"/>
</dbReference>
<evidence type="ECO:0000313" key="7">
    <source>
        <dbReference type="EMBL" id="KJL42309.1"/>
    </source>
</evidence>
<dbReference type="SUPFAM" id="SSF46689">
    <property type="entry name" value="Homeodomain-like"/>
    <property type="match status" value="1"/>
</dbReference>
<dbReference type="InterPro" id="IPR039538">
    <property type="entry name" value="BetI_C"/>
</dbReference>
<evidence type="ECO:0000256" key="1">
    <source>
        <dbReference type="ARBA" id="ARBA00022491"/>
    </source>
</evidence>
<dbReference type="PANTHER" id="PTHR30055:SF240">
    <property type="entry name" value="HTH-TYPE TRANSCRIPTIONAL REGULATOR ACRR"/>
    <property type="match status" value="1"/>
</dbReference>
<dbReference type="Gene3D" id="1.10.357.10">
    <property type="entry name" value="Tetracycline Repressor, domain 2"/>
    <property type="match status" value="1"/>
</dbReference>
<dbReference type="Pfam" id="PF13977">
    <property type="entry name" value="TetR_C_6"/>
    <property type="match status" value="1"/>
</dbReference>
<dbReference type="PATRIC" id="fig|69370.6.peg.2363"/>
<name>A0A0M2H709_MICTR</name>
<feature type="domain" description="HTH tetR-type" evidence="6">
    <location>
        <begin position="12"/>
        <end position="72"/>
    </location>
</feature>
<keyword evidence="1" id="KW-0678">Repressor</keyword>
<protein>
    <submittedName>
        <fullName evidence="7">HTH-type transcriptional regulator BetI</fullName>
    </submittedName>
</protein>
<dbReference type="InterPro" id="IPR050109">
    <property type="entry name" value="HTH-type_TetR-like_transc_reg"/>
</dbReference>
<evidence type="ECO:0000256" key="5">
    <source>
        <dbReference type="PROSITE-ProRule" id="PRU00335"/>
    </source>
</evidence>
<evidence type="ECO:0000256" key="3">
    <source>
        <dbReference type="ARBA" id="ARBA00023125"/>
    </source>
</evidence>
<evidence type="ECO:0000259" key="6">
    <source>
        <dbReference type="PROSITE" id="PS50977"/>
    </source>
</evidence>
<dbReference type="PROSITE" id="PS50977">
    <property type="entry name" value="HTH_TETR_2"/>
    <property type="match status" value="1"/>
</dbReference>
<keyword evidence="2" id="KW-0805">Transcription regulation</keyword>
<feature type="DNA-binding region" description="H-T-H motif" evidence="5">
    <location>
        <begin position="35"/>
        <end position="54"/>
    </location>
</feature>
<dbReference type="GO" id="GO:0000976">
    <property type="term" value="F:transcription cis-regulatory region binding"/>
    <property type="evidence" value="ECO:0007669"/>
    <property type="project" value="TreeGrafter"/>
</dbReference>
<dbReference type="InterPro" id="IPR001647">
    <property type="entry name" value="HTH_TetR"/>
</dbReference>
<dbReference type="RefSeq" id="WP_245619595.1">
    <property type="nucleotide sequence ID" value="NZ_JYJA01000035.1"/>
</dbReference>
<evidence type="ECO:0000256" key="4">
    <source>
        <dbReference type="ARBA" id="ARBA00023163"/>
    </source>
</evidence>
<keyword evidence="4" id="KW-0804">Transcription</keyword>
<sequence>MQKPNGHQVRSDKSTKALLRAAGELIAEGGYQSMTLAQVGERAGYSRSLATARFGSKGKLLEALVDEIVVRWSLERVEPESRGLDGLSALRVLLTAITQSYERNPRSLTTLYALIFEALGPIPELHERFVVFNRRLRNRIASTIEQGVQDGSVVAGTDPDLVANEIVAQLRGVGYLWQLDPASIDAASVLTQFTERCIRTLNAASAD</sequence>
<evidence type="ECO:0000313" key="8">
    <source>
        <dbReference type="Proteomes" id="UP000034098"/>
    </source>
</evidence>
<keyword evidence="3 5" id="KW-0238">DNA-binding</keyword>
<evidence type="ECO:0000256" key="2">
    <source>
        <dbReference type="ARBA" id="ARBA00023015"/>
    </source>
</evidence>
<reference evidence="7 8" key="1">
    <citation type="submission" date="2015-02" db="EMBL/GenBank/DDBJ databases">
        <title>Draft genome sequences of ten Microbacterium spp. with emphasis on heavy metal contaminated environments.</title>
        <authorList>
            <person name="Corretto E."/>
        </authorList>
    </citation>
    <scope>NUCLEOTIDE SEQUENCE [LARGE SCALE GENOMIC DNA]</scope>
    <source>
        <strain evidence="7 8">DSM 8608</strain>
    </source>
</reference>
<dbReference type="Proteomes" id="UP000034098">
    <property type="component" value="Unassembled WGS sequence"/>
</dbReference>
<dbReference type="PANTHER" id="PTHR30055">
    <property type="entry name" value="HTH-TYPE TRANSCRIPTIONAL REGULATOR RUTR"/>
    <property type="match status" value="1"/>
</dbReference>
<accession>A0A0M2H709</accession>
<proteinExistence type="predicted"/>
<comment type="caution">
    <text evidence="7">The sequence shown here is derived from an EMBL/GenBank/DDBJ whole genome shotgun (WGS) entry which is preliminary data.</text>
</comment>
<dbReference type="GO" id="GO:0003700">
    <property type="term" value="F:DNA-binding transcription factor activity"/>
    <property type="evidence" value="ECO:0007669"/>
    <property type="project" value="TreeGrafter"/>
</dbReference>